<proteinExistence type="inferred from homology"/>
<organism evidence="8 9">
    <name type="scientific">Xylaria arbuscula</name>
    <dbReference type="NCBI Taxonomy" id="114810"/>
    <lineage>
        <taxon>Eukaryota</taxon>
        <taxon>Fungi</taxon>
        <taxon>Dikarya</taxon>
        <taxon>Ascomycota</taxon>
        <taxon>Pezizomycotina</taxon>
        <taxon>Sordariomycetes</taxon>
        <taxon>Xylariomycetidae</taxon>
        <taxon>Xylariales</taxon>
        <taxon>Xylariaceae</taxon>
        <taxon>Xylaria</taxon>
    </lineage>
</organism>
<evidence type="ECO:0000313" key="8">
    <source>
        <dbReference type="EMBL" id="KAJ3563891.1"/>
    </source>
</evidence>
<name>A0A9W8N9Q6_9PEZI</name>
<feature type="transmembrane region" description="Helical" evidence="7">
    <location>
        <begin position="185"/>
        <end position="207"/>
    </location>
</feature>
<feature type="transmembrane region" description="Helical" evidence="7">
    <location>
        <begin position="454"/>
        <end position="474"/>
    </location>
</feature>
<comment type="caution">
    <text evidence="8">The sequence shown here is derived from an EMBL/GenBank/DDBJ whole genome shotgun (WGS) entry which is preliminary data.</text>
</comment>
<feature type="transmembrane region" description="Helical" evidence="7">
    <location>
        <begin position="525"/>
        <end position="547"/>
    </location>
</feature>
<evidence type="ECO:0000256" key="4">
    <source>
        <dbReference type="ARBA" id="ARBA00022692"/>
    </source>
</evidence>
<dbReference type="PANTHER" id="PTHR42810">
    <property type="entry name" value="PURINE PERMEASE C1399.01C-RELATED"/>
    <property type="match status" value="1"/>
</dbReference>
<feature type="transmembrane region" description="Helical" evidence="7">
    <location>
        <begin position="274"/>
        <end position="292"/>
    </location>
</feature>
<dbReference type="Proteomes" id="UP001148614">
    <property type="component" value="Unassembled WGS sequence"/>
</dbReference>
<dbReference type="InterPro" id="IPR006042">
    <property type="entry name" value="Xan_ur_permease"/>
</dbReference>
<feature type="transmembrane region" description="Helical" evidence="7">
    <location>
        <begin position="426"/>
        <end position="448"/>
    </location>
</feature>
<dbReference type="AlphaFoldDB" id="A0A9W8N9Q6"/>
<comment type="similarity">
    <text evidence="2">Belongs to the nucleobase:cation symporter-2 (NCS2) (TC 2.A.40) family.</text>
</comment>
<keyword evidence="4 7" id="KW-0812">Transmembrane</keyword>
<evidence type="ECO:0000256" key="7">
    <source>
        <dbReference type="SAM" id="Phobius"/>
    </source>
</evidence>
<feature type="transmembrane region" description="Helical" evidence="7">
    <location>
        <begin position="341"/>
        <end position="362"/>
    </location>
</feature>
<feature type="transmembrane region" description="Helical" evidence="7">
    <location>
        <begin position="486"/>
        <end position="505"/>
    </location>
</feature>
<feature type="transmembrane region" description="Helical" evidence="7">
    <location>
        <begin position="71"/>
        <end position="96"/>
    </location>
</feature>
<feature type="transmembrane region" description="Helical" evidence="7">
    <location>
        <begin position="299"/>
        <end position="318"/>
    </location>
</feature>
<evidence type="ECO:0000256" key="1">
    <source>
        <dbReference type="ARBA" id="ARBA00004141"/>
    </source>
</evidence>
<dbReference type="InterPro" id="IPR006043">
    <property type="entry name" value="NCS2"/>
</dbReference>
<evidence type="ECO:0008006" key="10">
    <source>
        <dbReference type="Google" id="ProtNLM"/>
    </source>
</evidence>
<dbReference type="PANTHER" id="PTHR42810:SF2">
    <property type="entry name" value="PURINE PERMEASE C1399.01C-RELATED"/>
    <property type="match status" value="1"/>
</dbReference>
<keyword evidence="3" id="KW-0813">Transport</keyword>
<dbReference type="GO" id="GO:0000324">
    <property type="term" value="C:fungal-type vacuole"/>
    <property type="evidence" value="ECO:0007669"/>
    <property type="project" value="TreeGrafter"/>
</dbReference>
<keyword evidence="9" id="KW-1185">Reference proteome</keyword>
<evidence type="ECO:0000256" key="3">
    <source>
        <dbReference type="ARBA" id="ARBA00022448"/>
    </source>
</evidence>
<keyword evidence="5 7" id="KW-1133">Transmembrane helix</keyword>
<comment type="subcellular location">
    <subcellularLocation>
        <location evidence="1">Membrane</location>
        <topology evidence="1">Multi-pass membrane protein</topology>
    </subcellularLocation>
</comment>
<reference evidence="8" key="1">
    <citation type="submission" date="2022-07" db="EMBL/GenBank/DDBJ databases">
        <title>Genome Sequence of Xylaria arbuscula.</title>
        <authorList>
            <person name="Buettner E."/>
        </authorList>
    </citation>
    <scope>NUCLEOTIDE SEQUENCE</scope>
    <source>
        <strain evidence="8">VT107</strain>
    </source>
</reference>
<gene>
    <name evidence="8" type="ORF">NPX13_g8041</name>
</gene>
<dbReference type="GO" id="GO:0042907">
    <property type="term" value="F:xanthine transmembrane transporter activity"/>
    <property type="evidence" value="ECO:0007669"/>
    <property type="project" value="TreeGrafter"/>
</dbReference>
<feature type="transmembrane region" description="Helical" evidence="7">
    <location>
        <begin position="138"/>
        <end position="158"/>
    </location>
</feature>
<evidence type="ECO:0000256" key="5">
    <source>
        <dbReference type="ARBA" id="ARBA00022989"/>
    </source>
</evidence>
<dbReference type="Pfam" id="PF00860">
    <property type="entry name" value="Xan_ur_permease"/>
    <property type="match status" value="1"/>
</dbReference>
<keyword evidence="6 7" id="KW-0472">Membrane</keyword>
<feature type="transmembrane region" description="Helical" evidence="7">
    <location>
        <begin position="214"/>
        <end position="232"/>
    </location>
</feature>
<evidence type="ECO:0000256" key="2">
    <source>
        <dbReference type="ARBA" id="ARBA00008821"/>
    </source>
</evidence>
<evidence type="ECO:0000313" key="9">
    <source>
        <dbReference type="Proteomes" id="UP001148614"/>
    </source>
</evidence>
<dbReference type="NCBIfam" id="TIGR00801">
    <property type="entry name" value="ncs2"/>
    <property type="match status" value="1"/>
</dbReference>
<feature type="transmembrane region" description="Helical" evidence="7">
    <location>
        <begin position="108"/>
        <end position="126"/>
    </location>
</feature>
<dbReference type="GO" id="GO:0005886">
    <property type="term" value="C:plasma membrane"/>
    <property type="evidence" value="ECO:0007669"/>
    <property type="project" value="TreeGrafter"/>
</dbReference>
<dbReference type="VEuPathDB" id="FungiDB:F4678DRAFT_419586"/>
<protein>
    <recommendedName>
        <fullName evidence="10">Uric acid-xanthine permease</fullName>
    </recommendedName>
</protein>
<accession>A0A9W8N9Q6</accession>
<sequence>MDEDHGPSQIVPQATARRSFGDRLQGVKTFLTREGLFGSYDYAFLFRPNIPFLRKQRLASPFFGLNDKLPVFLAILLGFQHALAMLAGVITPPLILGGAAGVNLEVNLQQYLVSTALIVSGILSMIQITRFHIRGTPYYIGTGLISVVGVSFTVIPVAEKAFAQMYANGFCPVGDDGTKLPCPDAYGALLGTAAVAALFEILLAFVPPRLILKVFPPLVTGPTVMLIGISLIESGFEGWLGGSGPCSEANPTDFFARCPDITAPHALPWGSAEYLGLGFSVFITIILCERFGSPIMKSTSVVIGLLTGIIIAAATGYFDRSTIDEAPVVSFIWVHTFKLTVYGPLVLPMITVFIICACEAIGDITASCDVSRIEVDGPIYETRIQGGVLADGINGVLAALGTMTPMTTFAQNNGVIALTRCANRTAGYCCCIFLILGGIFAKFAASLVAIPASVLGGMTTFLFTSVAVSGMAIICRGAPFTRRNRFILTAGLSLGYGATLVPTYFDSVFTYQGDNRSLRGFLDAITIFLETGFAVTALVTIILNLTLPEEIEETDDQTITSTLDNNYNNNPVILKDGGPLNHHSDKMA</sequence>
<evidence type="ECO:0000256" key="6">
    <source>
        <dbReference type="ARBA" id="ARBA00023136"/>
    </source>
</evidence>
<dbReference type="EMBL" id="JANPWZ010001694">
    <property type="protein sequence ID" value="KAJ3563891.1"/>
    <property type="molecule type" value="Genomic_DNA"/>
</dbReference>